<feature type="compositionally biased region" description="Polar residues" evidence="2">
    <location>
        <begin position="197"/>
        <end position="206"/>
    </location>
</feature>
<name>A0AAJ0CN53_9HYPO</name>
<evidence type="ECO:0000256" key="2">
    <source>
        <dbReference type="SAM" id="MobiDB-lite"/>
    </source>
</evidence>
<dbReference type="Gene3D" id="3.30.70.330">
    <property type="match status" value="1"/>
</dbReference>
<feature type="compositionally biased region" description="Basic and acidic residues" evidence="2">
    <location>
        <begin position="378"/>
        <end position="391"/>
    </location>
</feature>
<evidence type="ECO:0000256" key="1">
    <source>
        <dbReference type="PROSITE-ProRule" id="PRU00176"/>
    </source>
</evidence>
<feature type="compositionally biased region" description="Low complexity" evidence="2">
    <location>
        <begin position="61"/>
        <end position="72"/>
    </location>
</feature>
<keyword evidence="5" id="KW-1185">Reference proteome</keyword>
<comment type="caution">
    <text evidence="4">The sequence shown here is derived from an EMBL/GenBank/DDBJ whole genome shotgun (WGS) entry which is preliminary data.</text>
</comment>
<sequence length="409" mass="44668">MSSGWYTNPKMICLLARLEGEYFRDRALLASDKNRTNAIMIKEYVGSGAVPHSTRGGREPAAAVATTSSSRSPDVMLPLSQSAAASFTSPLSPHGHLSRIPASLSCPDVQVVPAMNRAYGGIPSSNGYPARLETYNSPPPVRNRVLTYSPSLNYCPPSAMPVGWVGGGSPQHGGSQSTASQSAGPRVPTSHRFPTSLPHQNATGTASWDPPKGPSSCEKQQRPGYTTQQRRKVVVTSIQQKAKLSDIQNWIRQQIGEHAAAIIGISIPLKENNSQIRGHAYITMANTAAAEATVRMLNQKLFQGRVVSSRLTKEGVTDAHRYKPSREATAPRRHRREQSKEQPGLRPRQTTLDRPLQRDDVRQLRYSHLNSNPLPESLGRRSRDENPKQEASKLSPPVIAHGSSTRMTK</sequence>
<dbReference type="SUPFAM" id="SSF54928">
    <property type="entry name" value="RNA-binding domain, RBD"/>
    <property type="match status" value="1"/>
</dbReference>
<feature type="region of interest" description="Disordered" evidence="2">
    <location>
        <begin position="165"/>
        <end position="231"/>
    </location>
</feature>
<feature type="compositionally biased region" description="Basic and acidic residues" evidence="2">
    <location>
        <begin position="313"/>
        <end position="330"/>
    </location>
</feature>
<gene>
    <name evidence="4" type="ORF">QQS21_006598</name>
</gene>
<evidence type="ECO:0000259" key="3">
    <source>
        <dbReference type="PROSITE" id="PS50102"/>
    </source>
</evidence>
<dbReference type="Proteomes" id="UP001251528">
    <property type="component" value="Unassembled WGS sequence"/>
</dbReference>
<protein>
    <recommendedName>
        <fullName evidence="3">RRM domain-containing protein</fullName>
    </recommendedName>
</protein>
<evidence type="ECO:0000313" key="4">
    <source>
        <dbReference type="EMBL" id="KAK2595772.1"/>
    </source>
</evidence>
<dbReference type="PROSITE" id="PS50102">
    <property type="entry name" value="RRM"/>
    <property type="match status" value="1"/>
</dbReference>
<feature type="region of interest" description="Disordered" evidence="2">
    <location>
        <begin position="49"/>
        <end position="75"/>
    </location>
</feature>
<dbReference type="AlphaFoldDB" id="A0AAJ0CN53"/>
<evidence type="ECO:0000313" key="5">
    <source>
        <dbReference type="Proteomes" id="UP001251528"/>
    </source>
</evidence>
<feature type="domain" description="RRM" evidence="3">
    <location>
        <begin position="231"/>
        <end position="314"/>
    </location>
</feature>
<reference evidence="4" key="1">
    <citation type="submission" date="2023-06" db="EMBL/GenBank/DDBJ databases">
        <title>Conoideocrella luteorostrata (Hypocreales: Clavicipitaceae), a potential biocontrol fungus for elongate hemlock scale in United States Christmas tree production areas.</title>
        <authorList>
            <person name="Barrett H."/>
            <person name="Lovett B."/>
            <person name="Macias A.M."/>
            <person name="Stajich J.E."/>
            <person name="Kasson M.T."/>
        </authorList>
    </citation>
    <scope>NUCLEOTIDE SEQUENCE</scope>
    <source>
        <strain evidence="4">ARSEF 14590</strain>
    </source>
</reference>
<dbReference type="InterPro" id="IPR000504">
    <property type="entry name" value="RRM_dom"/>
</dbReference>
<dbReference type="InterPro" id="IPR012677">
    <property type="entry name" value="Nucleotide-bd_a/b_plait_sf"/>
</dbReference>
<accession>A0AAJ0CN53</accession>
<dbReference type="GO" id="GO:0003723">
    <property type="term" value="F:RNA binding"/>
    <property type="evidence" value="ECO:0007669"/>
    <property type="project" value="UniProtKB-UniRule"/>
</dbReference>
<dbReference type="EMBL" id="JASWJB010000124">
    <property type="protein sequence ID" value="KAK2595772.1"/>
    <property type="molecule type" value="Genomic_DNA"/>
</dbReference>
<keyword evidence="1" id="KW-0694">RNA-binding</keyword>
<dbReference type="InterPro" id="IPR035979">
    <property type="entry name" value="RBD_domain_sf"/>
</dbReference>
<organism evidence="4 5">
    <name type="scientific">Conoideocrella luteorostrata</name>
    <dbReference type="NCBI Taxonomy" id="1105319"/>
    <lineage>
        <taxon>Eukaryota</taxon>
        <taxon>Fungi</taxon>
        <taxon>Dikarya</taxon>
        <taxon>Ascomycota</taxon>
        <taxon>Pezizomycotina</taxon>
        <taxon>Sordariomycetes</taxon>
        <taxon>Hypocreomycetidae</taxon>
        <taxon>Hypocreales</taxon>
        <taxon>Clavicipitaceae</taxon>
        <taxon>Conoideocrella</taxon>
    </lineage>
</organism>
<feature type="compositionally biased region" description="Low complexity" evidence="2">
    <location>
        <begin position="172"/>
        <end position="184"/>
    </location>
</feature>
<proteinExistence type="predicted"/>
<feature type="region of interest" description="Disordered" evidence="2">
    <location>
        <begin position="313"/>
        <end position="409"/>
    </location>
</feature>